<evidence type="ECO:0000259" key="8">
    <source>
        <dbReference type="PROSITE" id="PS50887"/>
    </source>
</evidence>
<evidence type="ECO:0000256" key="5">
    <source>
        <dbReference type="ARBA" id="ARBA00022989"/>
    </source>
</evidence>
<evidence type="ECO:0000313" key="9">
    <source>
        <dbReference type="EMBL" id="MFC5386474.1"/>
    </source>
</evidence>
<feature type="transmembrane region" description="Helical" evidence="7">
    <location>
        <begin position="124"/>
        <end position="147"/>
    </location>
</feature>
<name>A0ABW0GYK6_9HYPH</name>
<keyword evidence="4 7" id="KW-0812">Transmembrane</keyword>
<dbReference type="PANTHER" id="PTHR45138:SF24">
    <property type="entry name" value="DIGUANYLATE CYCLASE DGCC-RELATED"/>
    <property type="match status" value="1"/>
</dbReference>
<evidence type="ECO:0000256" key="3">
    <source>
        <dbReference type="ARBA" id="ARBA00022475"/>
    </source>
</evidence>
<feature type="transmembrane region" description="Helical" evidence="7">
    <location>
        <begin position="273"/>
        <end position="293"/>
    </location>
</feature>
<feature type="transmembrane region" description="Helical" evidence="7">
    <location>
        <begin position="201"/>
        <end position="217"/>
    </location>
</feature>
<dbReference type="PANTHER" id="PTHR45138">
    <property type="entry name" value="REGULATORY COMPONENTS OF SENSORY TRANSDUCTION SYSTEM"/>
    <property type="match status" value="1"/>
</dbReference>
<feature type="transmembrane region" description="Helical" evidence="7">
    <location>
        <begin position="20"/>
        <end position="38"/>
    </location>
</feature>
<keyword evidence="9" id="KW-0808">Transferase</keyword>
<evidence type="ECO:0000256" key="6">
    <source>
        <dbReference type="ARBA" id="ARBA00023136"/>
    </source>
</evidence>
<dbReference type="SUPFAM" id="SSF55073">
    <property type="entry name" value="Nucleotide cyclase"/>
    <property type="match status" value="1"/>
</dbReference>
<organism evidence="9 10">
    <name type="scientific">Aquamicrobium segne</name>
    <dbReference type="NCBI Taxonomy" id="469547"/>
    <lineage>
        <taxon>Bacteria</taxon>
        <taxon>Pseudomonadati</taxon>
        <taxon>Pseudomonadota</taxon>
        <taxon>Alphaproteobacteria</taxon>
        <taxon>Hyphomicrobiales</taxon>
        <taxon>Phyllobacteriaceae</taxon>
        <taxon>Aquamicrobium</taxon>
    </lineage>
</organism>
<keyword evidence="9" id="KW-0548">Nucleotidyltransferase</keyword>
<evidence type="ECO:0000256" key="1">
    <source>
        <dbReference type="ARBA" id="ARBA00004651"/>
    </source>
</evidence>
<feature type="transmembrane region" description="Helical" evidence="7">
    <location>
        <begin position="159"/>
        <end position="181"/>
    </location>
</feature>
<evidence type="ECO:0000256" key="4">
    <source>
        <dbReference type="ARBA" id="ARBA00022692"/>
    </source>
</evidence>
<feature type="domain" description="GGDEF" evidence="8">
    <location>
        <begin position="344"/>
        <end position="479"/>
    </location>
</feature>
<dbReference type="InterPro" id="IPR000160">
    <property type="entry name" value="GGDEF_dom"/>
</dbReference>
<dbReference type="Proteomes" id="UP001596016">
    <property type="component" value="Unassembled WGS sequence"/>
</dbReference>
<protein>
    <recommendedName>
        <fullName evidence="2">diguanylate cyclase</fullName>
        <ecNumber evidence="2">2.7.7.65</ecNumber>
    </recommendedName>
</protein>
<gene>
    <name evidence="9" type="ORF">ACFPLB_10900</name>
</gene>
<accession>A0ABW0GYK6</accession>
<dbReference type="EC" id="2.7.7.65" evidence="2"/>
<evidence type="ECO:0000313" key="10">
    <source>
        <dbReference type="Proteomes" id="UP001596016"/>
    </source>
</evidence>
<dbReference type="EMBL" id="JBHSLL010000030">
    <property type="protein sequence ID" value="MFC5386474.1"/>
    <property type="molecule type" value="Genomic_DNA"/>
</dbReference>
<dbReference type="NCBIfam" id="TIGR00254">
    <property type="entry name" value="GGDEF"/>
    <property type="match status" value="1"/>
</dbReference>
<feature type="transmembrane region" description="Helical" evidence="7">
    <location>
        <begin position="245"/>
        <end position="267"/>
    </location>
</feature>
<comment type="subcellular location">
    <subcellularLocation>
        <location evidence="1">Cell membrane</location>
        <topology evidence="1">Multi-pass membrane protein</topology>
    </subcellularLocation>
</comment>
<evidence type="ECO:0000256" key="2">
    <source>
        <dbReference type="ARBA" id="ARBA00012528"/>
    </source>
</evidence>
<dbReference type="PROSITE" id="PS50887">
    <property type="entry name" value="GGDEF"/>
    <property type="match status" value="1"/>
</dbReference>
<dbReference type="InterPro" id="IPR007895">
    <property type="entry name" value="MASE1"/>
</dbReference>
<keyword evidence="5 7" id="KW-1133">Transmembrane helix</keyword>
<dbReference type="Pfam" id="PF00990">
    <property type="entry name" value="GGDEF"/>
    <property type="match status" value="1"/>
</dbReference>
<feature type="transmembrane region" description="Helical" evidence="7">
    <location>
        <begin position="67"/>
        <end position="84"/>
    </location>
</feature>
<keyword evidence="3" id="KW-1003">Cell membrane</keyword>
<dbReference type="RefSeq" id="WP_378229512.1">
    <property type="nucleotide sequence ID" value="NZ_JBHSLL010000030.1"/>
</dbReference>
<dbReference type="InterPro" id="IPR050469">
    <property type="entry name" value="Diguanylate_Cyclase"/>
</dbReference>
<dbReference type="SMART" id="SM00267">
    <property type="entry name" value="GGDEF"/>
    <property type="match status" value="1"/>
</dbReference>
<dbReference type="CDD" id="cd01949">
    <property type="entry name" value="GGDEF"/>
    <property type="match status" value="1"/>
</dbReference>
<feature type="transmembrane region" description="Helical" evidence="7">
    <location>
        <begin position="44"/>
        <end position="60"/>
    </location>
</feature>
<dbReference type="InterPro" id="IPR043128">
    <property type="entry name" value="Rev_trsase/Diguanyl_cyclase"/>
</dbReference>
<evidence type="ECO:0000256" key="7">
    <source>
        <dbReference type="SAM" id="Phobius"/>
    </source>
</evidence>
<dbReference type="Gene3D" id="3.30.70.270">
    <property type="match status" value="1"/>
</dbReference>
<proteinExistence type="predicted"/>
<dbReference type="InterPro" id="IPR029787">
    <property type="entry name" value="Nucleotide_cyclase"/>
</dbReference>
<dbReference type="GO" id="GO:0052621">
    <property type="term" value="F:diguanylate cyclase activity"/>
    <property type="evidence" value="ECO:0007669"/>
    <property type="project" value="UniProtKB-EC"/>
</dbReference>
<comment type="caution">
    <text evidence="9">The sequence shown here is derived from an EMBL/GenBank/DDBJ whole genome shotgun (WGS) entry which is preliminary data.</text>
</comment>
<dbReference type="Pfam" id="PF05231">
    <property type="entry name" value="MASE1"/>
    <property type="match status" value="1"/>
</dbReference>
<keyword evidence="10" id="KW-1185">Reference proteome</keyword>
<keyword evidence="6 7" id="KW-0472">Membrane</keyword>
<reference evidence="10" key="1">
    <citation type="journal article" date="2019" name="Int. J. Syst. Evol. Microbiol.">
        <title>The Global Catalogue of Microorganisms (GCM) 10K type strain sequencing project: providing services to taxonomists for standard genome sequencing and annotation.</title>
        <authorList>
            <consortium name="The Broad Institute Genomics Platform"/>
            <consortium name="The Broad Institute Genome Sequencing Center for Infectious Disease"/>
            <person name="Wu L."/>
            <person name="Ma J."/>
        </authorList>
    </citation>
    <scope>NUCLEOTIDE SEQUENCE [LARGE SCALE GENOMIC DNA]</scope>
    <source>
        <strain evidence="10">CGMCC 4.1415</strain>
    </source>
</reference>
<sequence length="487" mass="53215">MTKSGVAVHRPKSWLNQFDWLVGAALYFATAVTMIHVTTNGREIAAVWVANAVLVGLLAAKERPKWLSVIFSALVANAFANMFTRGDFAAPMFFGLANMVEIAIATWLLRAFVGSASVLSSLAVFIRFSLIGFFASTISGLLGAFAAWHLLGEVFLASWMAWTLSDALGLLVFVPFFLALFRGDYVKCIQEKSPLERLETAALLILTLGAAWILFFVLREAPIFILLVPTMLVTIRIGQLGTKAAVMLIAAVGISSTFLKTGLIYRANDYDGQILILQIFLFVLLFSSLPVAADLTARRSAVAALGRREQELKQIATTDSLTGLMNRPAFVEFAEGLLSRLQNRHVCLVAIDVDHFKRFNDTFGHHVGDDALRHLASVARAHLRSGDVLSRFGGDEFMLLLPDAKIADAQRICARLGDHLRRAPLRLEDGTALMISVSCGIAAAEKTDSFTELSRRADTALYDAKDAGRGTHRSAFESRSQLRTAFG</sequence>